<feature type="transmembrane region" description="Helical" evidence="10">
    <location>
        <begin position="461"/>
        <end position="488"/>
    </location>
</feature>
<feature type="domain" description="NADH-Ubiquinone oxidoreductase (complex I) chain 5 N-terminal" evidence="12">
    <location>
        <begin position="43"/>
        <end position="88"/>
    </location>
</feature>
<evidence type="ECO:0000256" key="7">
    <source>
        <dbReference type="ARBA" id="ARBA00022989"/>
    </source>
</evidence>
<dbReference type="PRINTS" id="PR01434">
    <property type="entry name" value="NADHDHGNASE5"/>
</dbReference>
<evidence type="ECO:0000256" key="8">
    <source>
        <dbReference type="ARBA" id="ARBA00023136"/>
    </source>
</evidence>
<evidence type="ECO:0000259" key="11">
    <source>
        <dbReference type="Pfam" id="PF00361"/>
    </source>
</evidence>
<feature type="transmembrane region" description="Helical" evidence="10">
    <location>
        <begin position="111"/>
        <end position="129"/>
    </location>
</feature>
<evidence type="ECO:0000256" key="4">
    <source>
        <dbReference type="ARBA" id="ARBA00021096"/>
    </source>
</evidence>
<dbReference type="Pfam" id="PF00361">
    <property type="entry name" value="Proton_antipo_M"/>
    <property type="match status" value="1"/>
</dbReference>
<feature type="transmembrane region" description="Helical" evidence="10">
    <location>
        <begin position="431"/>
        <end position="454"/>
    </location>
</feature>
<protein>
    <recommendedName>
        <fullName evidence="4 10">NADH-ubiquinone oxidoreductase chain 5</fullName>
        <ecNumber evidence="3 10">7.1.1.2</ecNumber>
    </recommendedName>
</protein>
<feature type="transmembrane region" description="Helical" evidence="10">
    <location>
        <begin position="58"/>
        <end position="76"/>
    </location>
</feature>
<feature type="transmembrane region" description="Helical" evidence="10">
    <location>
        <begin position="361"/>
        <end position="383"/>
    </location>
</feature>
<evidence type="ECO:0000256" key="2">
    <source>
        <dbReference type="ARBA" id="ARBA00004141"/>
    </source>
</evidence>
<comment type="subcellular location">
    <subcellularLocation>
        <location evidence="2">Membrane</location>
        <topology evidence="2">Multi-pass membrane protein</topology>
    </subcellularLocation>
</comment>
<evidence type="ECO:0000256" key="10">
    <source>
        <dbReference type="RuleBase" id="RU003404"/>
    </source>
</evidence>
<gene>
    <name evidence="13" type="primary">nad5</name>
</gene>
<feature type="transmembrane region" description="Helical" evidence="10">
    <location>
        <begin position="508"/>
        <end position="539"/>
    </location>
</feature>
<feature type="transmembrane region" description="Helical" evidence="10">
    <location>
        <begin position="88"/>
        <end position="105"/>
    </location>
</feature>
<sequence length="540" mass="61511">MLSMSKFYYMTFFFMVIWCLLMNVFCYFLIENNILLLEFELYTINSVTLNYLLYVDKISLLFSLIVFLISSVILVYSKIYLGEDCYRFLWVTFFFVFYMMLMIYSPSCLGVIVGWDGLGLISYCLVIYYQSKDAFNSGFITAASNRFGDSMLIMAIIWFAMSSSFSHWENGSGVEFLMVACLTKSAQFPFCAWLPLAMAAPTPISSLVHSSTLVTAGVYMMIRFNFLLFWSGVSFILTVLSLLTIFIAGVGALSEYDLKRVIALSTLGQLGFMMMILSVGYFYIAFFHLLVHALFKALLFMCAGAVIHSGGSIQDLRKMGSVSFDLSIKISFLISCLCLMGLPFSSGFFSKDLLLEIIWMGWSGLSMGGLMYVGAFMTIAYSMQLLEFLSSNNFWVVWLESSSIFSCSILFLSVMNIVGGGLLNWILMDNLNLVCLSFIFKVGPLLLLMMGFIWKGAHSDLWLLYFGSSLFYTMTCSKNLSFLIRMMFWQMNVLDQGWLEWSMTQVKLGFIQVSFFLKLFSLSYLFINLLSLLFLMILFV</sequence>
<keyword evidence="10 13" id="KW-0496">Mitochondrion</keyword>
<organism evidence="13">
    <name type="scientific">Rhinocola aceris</name>
    <dbReference type="NCBI Taxonomy" id="1889912"/>
    <lineage>
        <taxon>Eukaryota</taxon>
        <taxon>Metazoa</taxon>
        <taxon>Ecdysozoa</taxon>
        <taxon>Arthropoda</taxon>
        <taxon>Hexapoda</taxon>
        <taxon>Insecta</taxon>
        <taxon>Pterygota</taxon>
        <taxon>Neoptera</taxon>
        <taxon>Paraneoptera</taxon>
        <taxon>Hemiptera</taxon>
        <taxon>Sternorrhyncha</taxon>
        <taxon>Psylloidea</taxon>
        <taxon>Aphalaridae</taxon>
        <taxon>Rhinocola</taxon>
    </lineage>
</organism>
<feature type="transmembrane region" description="Helical" evidence="10">
    <location>
        <begin position="261"/>
        <end position="284"/>
    </location>
</feature>
<keyword evidence="10" id="KW-0520">NAD</keyword>
<keyword evidence="10" id="KW-0813">Transport</keyword>
<name>A0A343KN34_9HEMI</name>
<dbReference type="PANTHER" id="PTHR42829:SF2">
    <property type="entry name" value="NADH-UBIQUINONE OXIDOREDUCTASE CHAIN 5"/>
    <property type="match status" value="1"/>
</dbReference>
<keyword evidence="6" id="KW-0249">Electron transport</keyword>
<evidence type="ECO:0000256" key="3">
    <source>
        <dbReference type="ARBA" id="ARBA00012944"/>
    </source>
</evidence>
<dbReference type="EC" id="7.1.1.2" evidence="3 10"/>
<feature type="transmembrane region" description="Helical" evidence="10">
    <location>
        <begin position="290"/>
        <end position="309"/>
    </location>
</feature>
<evidence type="ECO:0000256" key="5">
    <source>
        <dbReference type="ARBA" id="ARBA00022692"/>
    </source>
</evidence>
<evidence type="ECO:0000313" key="13">
    <source>
        <dbReference type="EMBL" id="ATI24697.1"/>
    </source>
</evidence>
<evidence type="ECO:0000256" key="6">
    <source>
        <dbReference type="ARBA" id="ARBA00022982"/>
    </source>
</evidence>
<accession>A0A343KN34</accession>
<keyword evidence="8 10" id="KW-0472">Membrane</keyword>
<dbReference type="PANTHER" id="PTHR42829">
    <property type="entry name" value="NADH-UBIQUINONE OXIDOREDUCTASE CHAIN 5"/>
    <property type="match status" value="1"/>
</dbReference>
<reference evidence="13" key="1">
    <citation type="submission" date="2017-05" db="EMBL/GenBank/DDBJ databases">
        <authorList>
            <person name="Song R."/>
            <person name="Chenine A.L."/>
            <person name="Ruprecht R.M."/>
        </authorList>
    </citation>
    <scope>NUCLEOTIDE SEQUENCE</scope>
</reference>
<dbReference type="GO" id="GO:0008137">
    <property type="term" value="F:NADH dehydrogenase (ubiquinone) activity"/>
    <property type="evidence" value="ECO:0007669"/>
    <property type="project" value="UniProtKB-EC"/>
</dbReference>
<feature type="transmembrane region" description="Helical" evidence="10">
    <location>
        <begin position="204"/>
        <end position="222"/>
    </location>
</feature>
<dbReference type="GO" id="GO:0015990">
    <property type="term" value="P:electron transport coupled proton transport"/>
    <property type="evidence" value="ECO:0007669"/>
    <property type="project" value="TreeGrafter"/>
</dbReference>
<dbReference type="InterPro" id="IPR001516">
    <property type="entry name" value="Proton_antipo_N"/>
</dbReference>
<dbReference type="AlphaFoldDB" id="A0A343KN34"/>
<evidence type="ECO:0000256" key="1">
    <source>
        <dbReference type="ARBA" id="ARBA00003257"/>
    </source>
</evidence>
<feature type="domain" description="NADH:quinone oxidoreductase/Mrp antiporter transmembrane" evidence="11">
    <location>
        <begin position="108"/>
        <end position="360"/>
    </location>
</feature>
<dbReference type="GO" id="GO:0042773">
    <property type="term" value="P:ATP synthesis coupled electron transport"/>
    <property type="evidence" value="ECO:0007669"/>
    <property type="project" value="InterPro"/>
</dbReference>
<dbReference type="GO" id="GO:0003954">
    <property type="term" value="F:NADH dehydrogenase activity"/>
    <property type="evidence" value="ECO:0007669"/>
    <property type="project" value="TreeGrafter"/>
</dbReference>
<feature type="transmembrane region" description="Helical" evidence="10">
    <location>
        <begin position="330"/>
        <end position="349"/>
    </location>
</feature>
<keyword evidence="7 10" id="KW-1133">Transmembrane helix</keyword>
<feature type="transmembrane region" description="Helical" evidence="10">
    <location>
        <begin position="7"/>
        <end position="30"/>
    </location>
</feature>
<comment type="function">
    <text evidence="10">Core subunit of the mitochondrial membrane respiratory chain NADH dehydrogenase (Complex I) which catalyzes electron transfer from NADH through the respiratory chain, using ubiquinone as an electron acceptor. Essential for the catalytic activity and assembly of complex I.</text>
</comment>
<feature type="transmembrane region" description="Helical" evidence="10">
    <location>
        <begin position="228"/>
        <end position="254"/>
    </location>
</feature>
<keyword evidence="5 10" id="KW-0812">Transmembrane</keyword>
<dbReference type="InterPro" id="IPR001750">
    <property type="entry name" value="ND/Mrp_TM"/>
</dbReference>
<dbReference type="GO" id="GO:0016020">
    <property type="term" value="C:membrane"/>
    <property type="evidence" value="ECO:0007669"/>
    <property type="project" value="UniProtKB-SubCell"/>
</dbReference>
<comment type="catalytic activity">
    <reaction evidence="9 10">
        <text>a ubiquinone + NADH + 5 H(+)(in) = a ubiquinol + NAD(+) + 4 H(+)(out)</text>
        <dbReference type="Rhea" id="RHEA:29091"/>
        <dbReference type="Rhea" id="RHEA-COMP:9565"/>
        <dbReference type="Rhea" id="RHEA-COMP:9566"/>
        <dbReference type="ChEBI" id="CHEBI:15378"/>
        <dbReference type="ChEBI" id="CHEBI:16389"/>
        <dbReference type="ChEBI" id="CHEBI:17976"/>
        <dbReference type="ChEBI" id="CHEBI:57540"/>
        <dbReference type="ChEBI" id="CHEBI:57945"/>
        <dbReference type="EC" id="7.1.1.2"/>
    </reaction>
</comment>
<comment type="similarity">
    <text evidence="10">Belongs to the complex I subunit 5 family.</text>
</comment>
<comment type="function">
    <text evidence="1">Core subunit of the mitochondrial membrane respiratory chain NADH dehydrogenase (Complex I) that is believed to belong to the minimal assembly required for catalysis. Complex I functions in the transfer of electrons from NADH to the respiratory chain. The immediate electron acceptor for the enzyme is believed to be ubiquinone.</text>
</comment>
<evidence type="ECO:0000256" key="9">
    <source>
        <dbReference type="ARBA" id="ARBA00049551"/>
    </source>
</evidence>
<keyword evidence="10" id="KW-0830">Ubiquinone</keyword>
<dbReference type="EMBL" id="MF176157">
    <property type="protein sequence ID" value="ATI24697.1"/>
    <property type="molecule type" value="Genomic_DNA"/>
</dbReference>
<feature type="transmembrane region" description="Helical" evidence="10">
    <location>
        <begin position="395"/>
        <end position="419"/>
    </location>
</feature>
<evidence type="ECO:0000259" key="12">
    <source>
        <dbReference type="Pfam" id="PF00662"/>
    </source>
</evidence>
<feature type="transmembrane region" description="Helical" evidence="10">
    <location>
        <begin position="150"/>
        <end position="168"/>
    </location>
</feature>
<geneLocation type="mitochondrion" evidence="13"/>
<proteinExistence type="inferred from homology"/>
<dbReference type="InterPro" id="IPR003945">
    <property type="entry name" value="NU5C-like"/>
</dbReference>
<dbReference type="Pfam" id="PF00662">
    <property type="entry name" value="Proton_antipo_N"/>
    <property type="match status" value="1"/>
</dbReference>